<gene>
    <name evidence="1" type="ORF">IMSHALPRED_002589</name>
</gene>
<dbReference type="OrthoDB" id="630895at2759"/>
<evidence type="ECO:0000313" key="1">
    <source>
        <dbReference type="EMBL" id="CAF9941468.1"/>
    </source>
</evidence>
<sequence>MEIWIYEYQASWPSDFEAIKSELAFDLALGQATYLTIEHVGSTAVPGLIGKNVIDILIVIPSADFHAGVLTRFKEALMCGEKQGGYYYLGNGGVQGRWSFKLHPCEPGLARVERHVYVAAEGSMPHRNYLALRDTLRVEPGLRDEYGAVKLEASVGEYDNVMQYATKKNGIVRKILRKAGWSEEEVDEKEAQAVKDWPRGLEI</sequence>
<dbReference type="SUPFAM" id="SSF81301">
    <property type="entry name" value="Nucleotidyltransferase"/>
    <property type="match status" value="1"/>
</dbReference>
<protein>
    <recommendedName>
        <fullName evidence="3">GrpB family protein</fullName>
    </recommendedName>
</protein>
<dbReference type="InterPro" id="IPR043519">
    <property type="entry name" value="NT_sf"/>
</dbReference>
<dbReference type="InterPro" id="IPR007344">
    <property type="entry name" value="GrpB/CoaE"/>
</dbReference>
<reference evidence="1" key="1">
    <citation type="submission" date="2021-03" db="EMBL/GenBank/DDBJ databases">
        <authorList>
            <person name="Tagirdzhanova G."/>
        </authorList>
    </citation>
    <scope>NUCLEOTIDE SEQUENCE</scope>
</reference>
<dbReference type="AlphaFoldDB" id="A0A8H3J6P7"/>
<dbReference type="Gene3D" id="3.30.460.10">
    <property type="entry name" value="Beta Polymerase, domain 2"/>
    <property type="match status" value="1"/>
</dbReference>
<comment type="caution">
    <text evidence="1">The sequence shown here is derived from an EMBL/GenBank/DDBJ whole genome shotgun (WGS) entry which is preliminary data.</text>
</comment>
<dbReference type="Pfam" id="PF04229">
    <property type="entry name" value="GrpB"/>
    <property type="match status" value="1"/>
</dbReference>
<dbReference type="PANTHER" id="PTHR34822:SF1">
    <property type="entry name" value="GRPB FAMILY PROTEIN"/>
    <property type="match status" value="1"/>
</dbReference>
<name>A0A8H3J6P7_9LECA</name>
<dbReference type="Proteomes" id="UP000664534">
    <property type="component" value="Unassembled WGS sequence"/>
</dbReference>
<organism evidence="1 2">
    <name type="scientific">Imshaugia aleurites</name>
    <dbReference type="NCBI Taxonomy" id="172621"/>
    <lineage>
        <taxon>Eukaryota</taxon>
        <taxon>Fungi</taxon>
        <taxon>Dikarya</taxon>
        <taxon>Ascomycota</taxon>
        <taxon>Pezizomycotina</taxon>
        <taxon>Lecanoromycetes</taxon>
        <taxon>OSLEUM clade</taxon>
        <taxon>Lecanoromycetidae</taxon>
        <taxon>Lecanorales</taxon>
        <taxon>Lecanorineae</taxon>
        <taxon>Parmeliaceae</taxon>
        <taxon>Imshaugia</taxon>
    </lineage>
</organism>
<keyword evidence="2" id="KW-1185">Reference proteome</keyword>
<proteinExistence type="predicted"/>
<dbReference type="PANTHER" id="PTHR34822">
    <property type="entry name" value="GRPB DOMAIN PROTEIN (AFU_ORTHOLOGUE AFUA_1G01530)"/>
    <property type="match status" value="1"/>
</dbReference>
<evidence type="ECO:0008006" key="3">
    <source>
        <dbReference type="Google" id="ProtNLM"/>
    </source>
</evidence>
<dbReference type="EMBL" id="CAJPDT010000149">
    <property type="protein sequence ID" value="CAF9941468.1"/>
    <property type="molecule type" value="Genomic_DNA"/>
</dbReference>
<accession>A0A8H3J6P7</accession>
<evidence type="ECO:0000313" key="2">
    <source>
        <dbReference type="Proteomes" id="UP000664534"/>
    </source>
</evidence>